<sequence>MRSTRFVLILSYFLLGLWWLTYWVCTQIFIIAFPPVFLVHFGLLVVFPVLSIILFDLSKKWLSETRIVACLLLIPLIWAFLGSLLVAEVKHRIIPPNEAAVRDFIHRGGNAYIDEDFLNMSEKIVHYRRSGKILELHARFQSHPFLEWFLGKTAHLTNEPLGPDDFISYVRRYYIFPEGLSSVTVVPKQIVLYGYWDNTLIVGYTLRVPCSINTFSNLMLTCC</sequence>
<dbReference type="KEGG" id="cchl:FPL14_15165"/>
<evidence type="ECO:0000313" key="3">
    <source>
        <dbReference type="Proteomes" id="UP000515679"/>
    </source>
</evidence>
<gene>
    <name evidence="2" type="ORF">FPL14_15165</name>
</gene>
<dbReference type="RefSeq" id="WP_182298233.1">
    <property type="nucleotide sequence ID" value="NZ_CP041969.1"/>
</dbReference>
<feature type="transmembrane region" description="Helical" evidence="1">
    <location>
        <begin position="67"/>
        <end position="87"/>
    </location>
</feature>
<dbReference type="AlphaFoldDB" id="A0A7G5BZK3"/>
<keyword evidence="1" id="KW-0812">Transmembrane</keyword>
<proteinExistence type="predicted"/>
<feature type="transmembrane region" description="Helical" evidence="1">
    <location>
        <begin position="37"/>
        <end position="55"/>
    </location>
</feature>
<keyword evidence="1" id="KW-1133">Transmembrane helix</keyword>
<feature type="transmembrane region" description="Helical" evidence="1">
    <location>
        <begin position="7"/>
        <end position="31"/>
    </location>
</feature>
<organism evidence="2 3">
    <name type="scientific">Cohnella cholangitidis</name>
    <dbReference type="NCBI Taxonomy" id="2598458"/>
    <lineage>
        <taxon>Bacteria</taxon>
        <taxon>Bacillati</taxon>
        <taxon>Bacillota</taxon>
        <taxon>Bacilli</taxon>
        <taxon>Bacillales</taxon>
        <taxon>Paenibacillaceae</taxon>
        <taxon>Cohnella</taxon>
    </lineage>
</organism>
<protein>
    <submittedName>
        <fullName evidence="2">Uncharacterized protein</fullName>
    </submittedName>
</protein>
<dbReference type="Proteomes" id="UP000515679">
    <property type="component" value="Chromosome"/>
</dbReference>
<accession>A0A7G5BZK3</accession>
<dbReference type="EMBL" id="CP041969">
    <property type="protein sequence ID" value="QMV42387.1"/>
    <property type="molecule type" value="Genomic_DNA"/>
</dbReference>
<evidence type="ECO:0000256" key="1">
    <source>
        <dbReference type="SAM" id="Phobius"/>
    </source>
</evidence>
<keyword evidence="1" id="KW-0472">Membrane</keyword>
<reference evidence="2 3" key="1">
    <citation type="submission" date="2019-07" db="EMBL/GenBank/DDBJ databases">
        <authorList>
            <person name="Kim J.K."/>
            <person name="Cheong H.-M."/>
            <person name="Choi Y."/>
            <person name="Hwang K.J."/>
            <person name="Lee S."/>
            <person name="Choi C."/>
        </authorList>
    </citation>
    <scope>NUCLEOTIDE SEQUENCE [LARGE SCALE GENOMIC DNA]</scope>
    <source>
        <strain evidence="2 3">KS 22</strain>
    </source>
</reference>
<name>A0A7G5BZK3_9BACL</name>
<evidence type="ECO:0000313" key="2">
    <source>
        <dbReference type="EMBL" id="QMV42387.1"/>
    </source>
</evidence>
<keyword evidence="3" id="KW-1185">Reference proteome</keyword>